<evidence type="ECO:0000259" key="3">
    <source>
        <dbReference type="Pfam" id="PF01232"/>
    </source>
</evidence>
<dbReference type="InterPro" id="IPR036291">
    <property type="entry name" value="NAD(P)-bd_dom_sf"/>
</dbReference>
<name>A0A543J207_9ACTN</name>
<dbReference type="PRINTS" id="PR00084">
    <property type="entry name" value="MTLDHDRGNASE"/>
</dbReference>
<dbReference type="Pfam" id="PF01232">
    <property type="entry name" value="Mannitol_dh"/>
    <property type="match status" value="1"/>
</dbReference>
<dbReference type="InterPro" id="IPR013328">
    <property type="entry name" value="6PGD_dom2"/>
</dbReference>
<dbReference type="PANTHER" id="PTHR43362">
    <property type="entry name" value="MANNITOL DEHYDROGENASE DSF1-RELATED"/>
    <property type="match status" value="1"/>
</dbReference>
<sequence>MTDRPLLGLGTLDRVPAASRPLIDPAKTEVGVLHLGLGVFHRAHQVVYTEEAMAATGETRWGICAAGMRSRATADAVAAQDGLFSVLARDGGPAPVELRVYGALRETRFGAEVAERLADPRITVVTLTVTEKGYLPGSDAIAWLVAGLARRAAAGAGPVTVLSCDNIPHNGRVLADAVLAAAGHLRGWIEENVAFPSSMVDRMVPYARPEDPEQVAAALGVTDRAAVATEPFRQWVIEDRFAAGRPAWEKAGALLVPDVAPYELMKLRLLNGGHSLIAYLGLLHGCETIAEAVSRDDIAAAVRALMDEDVTPTLPVPEGFDLAAYKHTLMRRFANPALRHQTLKVAEDGSLKLPVRLVPVLQERLAAGATPAHAALAIAAWMRWVSIAPRLDDPLADKLRAAAATATDPRSLVEALLPFIAPDAPPEATDLITDRLAALW</sequence>
<dbReference type="InterPro" id="IPR008927">
    <property type="entry name" value="6-PGluconate_DH-like_C_sf"/>
</dbReference>
<proteinExistence type="predicted"/>
<evidence type="ECO:0000256" key="2">
    <source>
        <dbReference type="ARBA" id="ARBA00048615"/>
    </source>
</evidence>
<protein>
    <submittedName>
        <fullName evidence="5">Fructuronate reductase</fullName>
    </submittedName>
</protein>
<evidence type="ECO:0000256" key="1">
    <source>
        <dbReference type="ARBA" id="ARBA00023002"/>
    </source>
</evidence>
<dbReference type="AlphaFoldDB" id="A0A543J207"/>
<feature type="domain" description="Mannitol dehydrogenase C-terminal" evidence="4">
    <location>
        <begin position="258"/>
        <end position="407"/>
    </location>
</feature>
<comment type="caution">
    <text evidence="5">The sequence shown here is derived from an EMBL/GenBank/DDBJ whole genome shotgun (WGS) entry which is preliminary data.</text>
</comment>
<dbReference type="OrthoDB" id="271711at2"/>
<dbReference type="GO" id="GO:0008926">
    <property type="term" value="F:mannitol-1-phosphate 5-dehydrogenase activity"/>
    <property type="evidence" value="ECO:0007669"/>
    <property type="project" value="UniProtKB-EC"/>
</dbReference>
<keyword evidence="1" id="KW-0560">Oxidoreductase</keyword>
<dbReference type="Gene3D" id="3.40.50.720">
    <property type="entry name" value="NAD(P)-binding Rossmann-like Domain"/>
    <property type="match status" value="1"/>
</dbReference>
<dbReference type="Proteomes" id="UP000319213">
    <property type="component" value="Unassembled WGS sequence"/>
</dbReference>
<organism evidence="5 6">
    <name type="scientific">Thermopolyspora flexuosa</name>
    <dbReference type="NCBI Taxonomy" id="103836"/>
    <lineage>
        <taxon>Bacteria</taxon>
        <taxon>Bacillati</taxon>
        <taxon>Actinomycetota</taxon>
        <taxon>Actinomycetes</taxon>
        <taxon>Streptosporangiales</taxon>
        <taxon>Streptosporangiaceae</taxon>
        <taxon>Thermopolyspora</taxon>
    </lineage>
</organism>
<accession>A0A543J207</accession>
<comment type="catalytic activity">
    <reaction evidence="2">
        <text>D-mannitol 1-phosphate + NAD(+) = beta-D-fructose 6-phosphate + NADH + H(+)</text>
        <dbReference type="Rhea" id="RHEA:19661"/>
        <dbReference type="ChEBI" id="CHEBI:15378"/>
        <dbReference type="ChEBI" id="CHEBI:57540"/>
        <dbReference type="ChEBI" id="CHEBI:57634"/>
        <dbReference type="ChEBI" id="CHEBI:57945"/>
        <dbReference type="ChEBI" id="CHEBI:61381"/>
        <dbReference type="EC" id="1.1.1.17"/>
    </reaction>
</comment>
<dbReference type="InterPro" id="IPR013131">
    <property type="entry name" value="Mannitol_DH_N"/>
</dbReference>
<dbReference type="SUPFAM" id="SSF51735">
    <property type="entry name" value="NAD(P)-binding Rossmann-fold domains"/>
    <property type="match status" value="1"/>
</dbReference>
<dbReference type="RefSeq" id="WP_142260680.1">
    <property type="nucleotide sequence ID" value="NZ_BMPV01000005.1"/>
</dbReference>
<dbReference type="Pfam" id="PF08125">
    <property type="entry name" value="Mannitol_dh_C"/>
    <property type="match status" value="1"/>
</dbReference>
<reference evidence="5 6" key="1">
    <citation type="submission" date="2019-06" db="EMBL/GenBank/DDBJ databases">
        <title>Sequencing the genomes of 1000 actinobacteria strains.</title>
        <authorList>
            <person name="Klenk H.-P."/>
        </authorList>
    </citation>
    <scope>NUCLEOTIDE SEQUENCE [LARGE SCALE GENOMIC DNA]</scope>
    <source>
        <strain evidence="5 6">DSM 43186</strain>
    </source>
</reference>
<feature type="domain" description="Mannitol dehydrogenase N-terminal" evidence="3">
    <location>
        <begin position="31"/>
        <end position="250"/>
    </location>
</feature>
<evidence type="ECO:0000313" key="6">
    <source>
        <dbReference type="Proteomes" id="UP000319213"/>
    </source>
</evidence>
<evidence type="ECO:0000313" key="5">
    <source>
        <dbReference type="EMBL" id="TQM76859.1"/>
    </source>
</evidence>
<dbReference type="InterPro" id="IPR013118">
    <property type="entry name" value="Mannitol_DH_C"/>
</dbReference>
<dbReference type="Gene3D" id="1.10.1040.10">
    <property type="entry name" value="N-(1-d-carboxylethyl)-l-norvaline Dehydrogenase, domain 2"/>
    <property type="match status" value="1"/>
</dbReference>
<dbReference type="EMBL" id="VFPQ01000001">
    <property type="protein sequence ID" value="TQM76859.1"/>
    <property type="molecule type" value="Genomic_DNA"/>
</dbReference>
<evidence type="ECO:0000259" key="4">
    <source>
        <dbReference type="Pfam" id="PF08125"/>
    </source>
</evidence>
<dbReference type="InterPro" id="IPR050988">
    <property type="entry name" value="Mannitol_DH/Oxidoreductase"/>
</dbReference>
<dbReference type="SUPFAM" id="SSF48179">
    <property type="entry name" value="6-phosphogluconate dehydrogenase C-terminal domain-like"/>
    <property type="match status" value="1"/>
</dbReference>
<dbReference type="PANTHER" id="PTHR43362:SF1">
    <property type="entry name" value="MANNITOL DEHYDROGENASE 2-RELATED"/>
    <property type="match status" value="1"/>
</dbReference>
<gene>
    <name evidence="5" type="ORF">FHX40_3610</name>
</gene>
<keyword evidence="6" id="KW-1185">Reference proteome</keyword>
<dbReference type="InterPro" id="IPR000669">
    <property type="entry name" value="Mannitol_DH"/>
</dbReference>